<keyword evidence="1" id="KW-0472">Membrane</keyword>
<keyword evidence="2" id="KW-0732">Signal</keyword>
<accession>A0ABN9Q125</accession>
<evidence type="ECO:0000256" key="2">
    <source>
        <dbReference type="SAM" id="SignalP"/>
    </source>
</evidence>
<keyword evidence="1" id="KW-0812">Transmembrane</keyword>
<feature type="chain" id="PRO_5046806034" description="Secreted protein" evidence="2">
    <location>
        <begin position="17"/>
        <end position="215"/>
    </location>
</feature>
<sequence length="215" mass="24913">MRSCIILSILFSWVQALKFAAVHFLTHRRLLLTQVFGKRSCMMRSCRMWGCRMRSCCMSSCIILIIHVIRPHALKFATLQLLTETQLAMGRIGRGILRISRTRRRIMFMLNPWGVLRQLLLKKRRLLLNQMMLYCTQLLWIILCTQFLWIILECKGKVEAPRRCRWHPRKPTESAKSTSVKITVLLLPGSVQMSCRATDLSVKLPGTGPVPMAMQ</sequence>
<evidence type="ECO:0000313" key="4">
    <source>
        <dbReference type="Proteomes" id="UP001189429"/>
    </source>
</evidence>
<evidence type="ECO:0008006" key="5">
    <source>
        <dbReference type="Google" id="ProtNLM"/>
    </source>
</evidence>
<evidence type="ECO:0000256" key="1">
    <source>
        <dbReference type="SAM" id="Phobius"/>
    </source>
</evidence>
<feature type="transmembrane region" description="Helical" evidence="1">
    <location>
        <begin position="52"/>
        <end position="69"/>
    </location>
</feature>
<keyword evidence="4" id="KW-1185">Reference proteome</keyword>
<dbReference type="EMBL" id="CAUYUJ010002074">
    <property type="protein sequence ID" value="CAK0799079.1"/>
    <property type="molecule type" value="Genomic_DNA"/>
</dbReference>
<feature type="transmembrane region" description="Helical" evidence="1">
    <location>
        <begin position="131"/>
        <end position="152"/>
    </location>
</feature>
<keyword evidence="1" id="KW-1133">Transmembrane helix</keyword>
<comment type="caution">
    <text evidence="3">The sequence shown here is derived from an EMBL/GenBank/DDBJ whole genome shotgun (WGS) entry which is preliminary data.</text>
</comment>
<proteinExistence type="predicted"/>
<gene>
    <name evidence="3" type="ORF">PCOR1329_LOCUS7630</name>
</gene>
<organism evidence="3 4">
    <name type="scientific">Prorocentrum cordatum</name>
    <dbReference type="NCBI Taxonomy" id="2364126"/>
    <lineage>
        <taxon>Eukaryota</taxon>
        <taxon>Sar</taxon>
        <taxon>Alveolata</taxon>
        <taxon>Dinophyceae</taxon>
        <taxon>Prorocentrales</taxon>
        <taxon>Prorocentraceae</taxon>
        <taxon>Prorocentrum</taxon>
    </lineage>
</organism>
<protein>
    <recommendedName>
        <fullName evidence="5">Secreted protein</fullName>
    </recommendedName>
</protein>
<name>A0ABN9Q125_9DINO</name>
<feature type="signal peptide" evidence="2">
    <location>
        <begin position="1"/>
        <end position="16"/>
    </location>
</feature>
<reference evidence="3" key="1">
    <citation type="submission" date="2023-10" db="EMBL/GenBank/DDBJ databases">
        <authorList>
            <person name="Chen Y."/>
            <person name="Shah S."/>
            <person name="Dougan E. K."/>
            <person name="Thang M."/>
            <person name="Chan C."/>
        </authorList>
    </citation>
    <scope>NUCLEOTIDE SEQUENCE [LARGE SCALE GENOMIC DNA]</scope>
</reference>
<evidence type="ECO:0000313" key="3">
    <source>
        <dbReference type="EMBL" id="CAK0799079.1"/>
    </source>
</evidence>
<dbReference type="Proteomes" id="UP001189429">
    <property type="component" value="Unassembled WGS sequence"/>
</dbReference>